<proteinExistence type="predicted"/>
<dbReference type="AlphaFoldDB" id="Q231G2"/>
<dbReference type="InParanoid" id="Q231G2"/>
<dbReference type="HOGENOM" id="CLU_2418071_0_0_1"/>
<organism evidence="1 2">
    <name type="scientific">Tetrahymena thermophila (strain SB210)</name>
    <dbReference type="NCBI Taxonomy" id="312017"/>
    <lineage>
        <taxon>Eukaryota</taxon>
        <taxon>Sar</taxon>
        <taxon>Alveolata</taxon>
        <taxon>Ciliophora</taxon>
        <taxon>Intramacronucleata</taxon>
        <taxon>Oligohymenophorea</taxon>
        <taxon>Hymenostomatida</taxon>
        <taxon>Tetrahymenina</taxon>
        <taxon>Tetrahymenidae</taxon>
        <taxon>Tetrahymena</taxon>
    </lineage>
</organism>
<dbReference type="GeneID" id="7843705"/>
<evidence type="ECO:0000313" key="1">
    <source>
        <dbReference type="EMBL" id="EAR91077.1"/>
    </source>
</evidence>
<reference evidence="2" key="1">
    <citation type="journal article" date="2006" name="PLoS Biol.">
        <title>Macronuclear genome sequence of the ciliate Tetrahymena thermophila, a model eukaryote.</title>
        <authorList>
            <person name="Eisen J.A."/>
            <person name="Coyne R.S."/>
            <person name="Wu M."/>
            <person name="Wu D."/>
            <person name="Thiagarajan M."/>
            <person name="Wortman J.R."/>
            <person name="Badger J.H."/>
            <person name="Ren Q."/>
            <person name="Amedeo P."/>
            <person name="Jones K.M."/>
            <person name="Tallon L.J."/>
            <person name="Delcher A.L."/>
            <person name="Salzberg S.L."/>
            <person name="Silva J.C."/>
            <person name="Haas B.J."/>
            <person name="Majoros W.H."/>
            <person name="Farzad M."/>
            <person name="Carlton J.M."/>
            <person name="Smith R.K. Jr."/>
            <person name="Garg J."/>
            <person name="Pearlman R.E."/>
            <person name="Karrer K.M."/>
            <person name="Sun L."/>
            <person name="Manning G."/>
            <person name="Elde N.C."/>
            <person name="Turkewitz A.P."/>
            <person name="Asai D.J."/>
            <person name="Wilkes D.E."/>
            <person name="Wang Y."/>
            <person name="Cai H."/>
            <person name="Collins K."/>
            <person name="Stewart B.A."/>
            <person name="Lee S.R."/>
            <person name="Wilamowska K."/>
            <person name="Weinberg Z."/>
            <person name="Ruzzo W.L."/>
            <person name="Wloga D."/>
            <person name="Gaertig J."/>
            <person name="Frankel J."/>
            <person name="Tsao C.-C."/>
            <person name="Gorovsky M.A."/>
            <person name="Keeling P.J."/>
            <person name="Waller R.F."/>
            <person name="Patron N.J."/>
            <person name="Cherry J.M."/>
            <person name="Stover N.A."/>
            <person name="Krieger C.J."/>
            <person name="del Toro C."/>
            <person name="Ryder H.F."/>
            <person name="Williamson S.C."/>
            <person name="Barbeau R.A."/>
            <person name="Hamilton E.P."/>
            <person name="Orias E."/>
        </authorList>
    </citation>
    <scope>NUCLEOTIDE SEQUENCE [LARGE SCALE GENOMIC DNA]</scope>
    <source>
        <strain evidence="2">SB210</strain>
    </source>
</reference>
<accession>Q231G2</accession>
<name>Q231G2_TETTS</name>
<protein>
    <submittedName>
        <fullName evidence="1">Uncharacterized protein</fullName>
    </submittedName>
</protein>
<gene>
    <name evidence="1" type="ORF">TTHERM_00429980</name>
</gene>
<dbReference type="Proteomes" id="UP000009168">
    <property type="component" value="Unassembled WGS sequence"/>
</dbReference>
<sequence>MGLNNPTLELQAEGQDKKFIQKINKARLMTFLVKVNFASSKIQKAYKNLKKRRQFYKTLQSMNQAGAGAEKSEFLELLSKLQLQDEQDEQDQ</sequence>
<evidence type="ECO:0000313" key="2">
    <source>
        <dbReference type="Proteomes" id="UP000009168"/>
    </source>
</evidence>
<dbReference type="KEGG" id="tet:TTHERM_00429980"/>
<keyword evidence="2" id="KW-1185">Reference proteome</keyword>
<dbReference type="EMBL" id="GG662532">
    <property type="protein sequence ID" value="EAR91077.1"/>
    <property type="molecule type" value="Genomic_DNA"/>
</dbReference>
<dbReference type="RefSeq" id="XP_001011322.1">
    <property type="nucleotide sequence ID" value="XM_001011322.1"/>
</dbReference>